<dbReference type="GO" id="GO:0051073">
    <property type="term" value="F:adenosylcobinamide-GDP ribazoletransferase activity"/>
    <property type="evidence" value="ECO:0007669"/>
    <property type="project" value="UniProtKB-UniRule"/>
</dbReference>
<evidence type="ECO:0000256" key="18">
    <source>
        <dbReference type="ARBA" id="ARBA00049504"/>
    </source>
</evidence>
<evidence type="ECO:0000256" key="7">
    <source>
        <dbReference type="ARBA" id="ARBA00022475"/>
    </source>
</evidence>
<evidence type="ECO:0000256" key="8">
    <source>
        <dbReference type="ARBA" id="ARBA00022573"/>
    </source>
</evidence>
<dbReference type="AlphaFoldDB" id="A0A1T4MVV5"/>
<evidence type="ECO:0000313" key="21">
    <source>
        <dbReference type="Proteomes" id="UP000190065"/>
    </source>
</evidence>
<comment type="catalytic activity">
    <reaction evidence="18 19">
        <text>alpha-ribazole 5'-phosphate + adenosylcob(III)inamide-GDP = adenosylcob(III)alamin 5'-phosphate + GMP + H(+)</text>
        <dbReference type="Rhea" id="RHEA:23560"/>
        <dbReference type="ChEBI" id="CHEBI:15378"/>
        <dbReference type="ChEBI" id="CHEBI:57918"/>
        <dbReference type="ChEBI" id="CHEBI:58115"/>
        <dbReference type="ChEBI" id="CHEBI:60487"/>
        <dbReference type="ChEBI" id="CHEBI:60493"/>
        <dbReference type="EC" id="2.7.8.26"/>
    </reaction>
</comment>
<dbReference type="PANTHER" id="PTHR34148:SF1">
    <property type="entry name" value="ADENOSYLCOBINAMIDE-GDP RIBAZOLETRANSFERASE"/>
    <property type="match status" value="1"/>
</dbReference>
<sequence>MQLPIHPTTTWKDKLFAALIFFTRLPFWRIYQPQKEAYAHVVELWPLTGWLTATLTAATMYGCAQIMPTTTAIILAFVMRLLLTGALHEDGLADFLDGFGAGRNDAQQTLRVMKDSHIGTYGVLGLILYVALLFTTLAQLPITIAALVVLAADPFAKMMAAQITQMLPYARTAEQAKNKVIYRAMSTKGKLLLAIQGLLPLIPLCWYVGLPYECLVLPGIVFYMLYQLMRRKINGYTGDCCGALFLIVELSFVLSFVVFYYDNNLFAL</sequence>
<comment type="caution">
    <text evidence="19">Lacks conserved residue(s) required for the propagation of feature annotation.</text>
</comment>
<dbReference type="InterPro" id="IPR003805">
    <property type="entry name" value="CobS"/>
</dbReference>
<keyword evidence="11 19" id="KW-0460">Magnesium</keyword>
<dbReference type="Pfam" id="PF02654">
    <property type="entry name" value="CobS"/>
    <property type="match status" value="1"/>
</dbReference>
<evidence type="ECO:0000256" key="1">
    <source>
        <dbReference type="ARBA" id="ARBA00001946"/>
    </source>
</evidence>
<dbReference type="PANTHER" id="PTHR34148">
    <property type="entry name" value="ADENOSYLCOBINAMIDE-GDP RIBAZOLETRANSFERASE"/>
    <property type="match status" value="1"/>
</dbReference>
<keyword evidence="9 19" id="KW-0808">Transferase</keyword>
<comment type="function">
    <text evidence="14 19">Joins adenosylcobinamide-GDP and alpha-ribazole to generate adenosylcobalamin (Ado-cobalamin). Also synthesizes adenosylcobalamin 5'-phosphate from adenosylcobinamide-GDP and alpha-ribazole 5'-phosphate.</text>
</comment>
<dbReference type="HAMAP" id="MF_00719">
    <property type="entry name" value="CobS"/>
    <property type="match status" value="1"/>
</dbReference>
<evidence type="ECO:0000256" key="6">
    <source>
        <dbReference type="ARBA" id="ARBA00015850"/>
    </source>
</evidence>
<dbReference type="GO" id="GO:0008818">
    <property type="term" value="F:cobalamin 5'-phosphate synthase activity"/>
    <property type="evidence" value="ECO:0007669"/>
    <property type="project" value="UniProtKB-UniRule"/>
</dbReference>
<feature type="transmembrane region" description="Helical" evidence="19">
    <location>
        <begin position="242"/>
        <end position="261"/>
    </location>
</feature>
<dbReference type="UniPathway" id="UPA00148">
    <property type="reaction ID" value="UER00238"/>
</dbReference>
<evidence type="ECO:0000256" key="9">
    <source>
        <dbReference type="ARBA" id="ARBA00022679"/>
    </source>
</evidence>
<dbReference type="Proteomes" id="UP000190065">
    <property type="component" value="Unassembled WGS sequence"/>
</dbReference>
<evidence type="ECO:0000256" key="19">
    <source>
        <dbReference type="HAMAP-Rule" id="MF_00719"/>
    </source>
</evidence>
<keyword evidence="8 19" id="KW-0169">Cobalamin biosynthesis</keyword>
<dbReference type="STRING" id="28136.SAMN02745202_00855"/>
<dbReference type="eggNOG" id="COG0368">
    <property type="taxonomic scope" value="Bacteria"/>
</dbReference>
<comment type="pathway">
    <text evidence="3 19">Cofactor biosynthesis; adenosylcobalamin biosynthesis; adenosylcobalamin from cob(II)yrinate a,c-diamide: step 7/7.</text>
</comment>
<protein>
    <recommendedName>
        <fullName evidence="6 19">Adenosylcobinamide-GDP ribazoletransferase</fullName>
        <ecNumber evidence="5 19">2.7.8.26</ecNumber>
    </recommendedName>
    <alternativeName>
        <fullName evidence="16 19">Cobalamin synthase</fullName>
    </alternativeName>
    <alternativeName>
        <fullName evidence="15 19">Cobalamin-5'-phosphate synthase</fullName>
    </alternativeName>
</protein>
<evidence type="ECO:0000256" key="13">
    <source>
        <dbReference type="ARBA" id="ARBA00023136"/>
    </source>
</evidence>
<evidence type="ECO:0000256" key="4">
    <source>
        <dbReference type="ARBA" id="ARBA00010561"/>
    </source>
</evidence>
<proteinExistence type="inferred from homology"/>
<evidence type="ECO:0000256" key="17">
    <source>
        <dbReference type="ARBA" id="ARBA00048623"/>
    </source>
</evidence>
<evidence type="ECO:0000256" key="14">
    <source>
        <dbReference type="ARBA" id="ARBA00025228"/>
    </source>
</evidence>
<comment type="catalytic activity">
    <reaction evidence="17 19">
        <text>alpha-ribazole + adenosylcob(III)inamide-GDP = adenosylcob(III)alamin + GMP + H(+)</text>
        <dbReference type="Rhea" id="RHEA:16049"/>
        <dbReference type="ChEBI" id="CHEBI:10329"/>
        <dbReference type="ChEBI" id="CHEBI:15378"/>
        <dbReference type="ChEBI" id="CHEBI:18408"/>
        <dbReference type="ChEBI" id="CHEBI:58115"/>
        <dbReference type="ChEBI" id="CHEBI:60487"/>
        <dbReference type="EC" id="2.7.8.26"/>
    </reaction>
</comment>
<keyword evidence="12 19" id="KW-1133">Transmembrane helix</keyword>
<name>A0A1T4MVV5_9BACT</name>
<keyword evidence="10 19" id="KW-0812">Transmembrane</keyword>
<comment type="cofactor">
    <cofactor evidence="1 19">
        <name>Mg(2+)</name>
        <dbReference type="ChEBI" id="CHEBI:18420"/>
    </cofactor>
</comment>
<reference evidence="20 21" key="1">
    <citation type="submission" date="2017-02" db="EMBL/GenBank/DDBJ databases">
        <authorList>
            <person name="Peterson S.W."/>
        </authorList>
    </citation>
    <scope>NUCLEOTIDE SEQUENCE [LARGE SCALE GENOMIC DNA]</scope>
    <source>
        <strain evidence="20 21">ATCC 43324</strain>
    </source>
</reference>
<keyword evidence="7 19" id="KW-1003">Cell membrane</keyword>
<gene>
    <name evidence="19" type="primary">cobS</name>
    <name evidence="20" type="ORF">SAMN02745202_00855</name>
</gene>
<evidence type="ECO:0000256" key="16">
    <source>
        <dbReference type="ARBA" id="ARBA00032853"/>
    </source>
</evidence>
<accession>A0A1T4MVV5</accession>
<evidence type="ECO:0000313" key="20">
    <source>
        <dbReference type="EMBL" id="SJZ70947.1"/>
    </source>
</evidence>
<dbReference type="EMBL" id="FUXK01000008">
    <property type="protein sequence ID" value="SJZ70947.1"/>
    <property type="molecule type" value="Genomic_DNA"/>
</dbReference>
<dbReference type="GO" id="GO:0005886">
    <property type="term" value="C:plasma membrane"/>
    <property type="evidence" value="ECO:0007669"/>
    <property type="project" value="UniProtKB-SubCell"/>
</dbReference>
<evidence type="ECO:0000256" key="11">
    <source>
        <dbReference type="ARBA" id="ARBA00022842"/>
    </source>
</evidence>
<evidence type="ECO:0000256" key="5">
    <source>
        <dbReference type="ARBA" id="ARBA00013200"/>
    </source>
</evidence>
<evidence type="ECO:0000256" key="3">
    <source>
        <dbReference type="ARBA" id="ARBA00004663"/>
    </source>
</evidence>
<evidence type="ECO:0000256" key="2">
    <source>
        <dbReference type="ARBA" id="ARBA00004651"/>
    </source>
</evidence>
<keyword evidence="13 19" id="KW-0472">Membrane</keyword>
<comment type="similarity">
    <text evidence="4 19">Belongs to the CobS family.</text>
</comment>
<dbReference type="GO" id="GO:0009236">
    <property type="term" value="P:cobalamin biosynthetic process"/>
    <property type="evidence" value="ECO:0007669"/>
    <property type="project" value="UniProtKB-UniRule"/>
</dbReference>
<comment type="subcellular location">
    <subcellularLocation>
        <location evidence="2 19">Cell membrane</location>
        <topology evidence="2 19">Multi-pass membrane protein</topology>
    </subcellularLocation>
</comment>
<feature type="transmembrane region" description="Helical" evidence="19">
    <location>
        <begin position="126"/>
        <end position="152"/>
    </location>
</feature>
<feature type="transmembrane region" description="Helical" evidence="19">
    <location>
        <begin position="215"/>
        <end position="230"/>
    </location>
</feature>
<evidence type="ECO:0000256" key="15">
    <source>
        <dbReference type="ARBA" id="ARBA00032605"/>
    </source>
</evidence>
<dbReference type="RefSeq" id="WP_078805541.1">
    <property type="nucleotide sequence ID" value="NZ_FUXK01000008.1"/>
</dbReference>
<evidence type="ECO:0000256" key="10">
    <source>
        <dbReference type="ARBA" id="ARBA00022692"/>
    </source>
</evidence>
<organism evidence="20 21">
    <name type="scientific">Segatella oulorum</name>
    <dbReference type="NCBI Taxonomy" id="28136"/>
    <lineage>
        <taxon>Bacteria</taxon>
        <taxon>Pseudomonadati</taxon>
        <taxon>Bacteroidota</taxon>
        <taxon>Bacteroidia</taxon>
        <taxon>Bacteroidales</taxon>
        <taxon>Prevotellaceae</taxon>
        <taxon>Segatella</taxon>
    </lineage>
</organism>
<evidence type="ECO:0000256" key="12">
    <source>
        <dbReference type="ARBA" id="ARBA00022989"/>
    </source>
</evidence>
<dbReference type="EC" id="2.7.8.26" evidence="5 19"/>